<feature type="region of interest" description="Disordered" evidence="1">
    <location>
        <begin position="600"/>
        <end position="661"/>
    </location>
</feature>
<gene>
    <name evidence="2" type="ORF">LTRI10_LOCUS52307</name>
</gene>
<dbReference type="Proteomes" id="UP001497516">
    <property type="component" value="Chromosome 9"/>
</dbReference>
<evidence type="ECO:0000313" key="3">
    <source>
        <dbReference type="Proteomes" id="UP001497516"/>
    </source>
</evidence>
<name>A0AAV2GTC9_9ROSI</name>
<reference evidence="2 3" key="1">
    <citation type="submission" date="2024-04" db="EMBL/GenBank/DDBJ databases">
        <authorList>
            <person name="Fracassetti M."/>
        </authorList>
    </citation>
    <scope>NUCLEOTIDE SEQUENCE [LARGE SCALE GENOMIC DNA]</scope>
</reference>
<dbReference type="PANTHER" id="PTHR47165">
    <property type="entry name" value="OS03G0429900 PROTEIN"/>
    <property type="match status" value="1"/>
</dbReference>
<protein>
    <recommendedName>
        <fullName evidence="4">Replication protein A OB domain-containing protein</fullName>
    </recommendedName>
</protein>
<dbReference type="InterPro" id="IPR012340">
    <property type="entry name" value="NA-bd_OB-fold"/>
</dbReference>
<sequence length="675" mass="71918">MEFTLLCNLGGPRNANVSLRLRLLHVWPAKSPGDIRIYNYCTLCTDETGTLIHGVSPTSMAAGIRRNLYVGKIYVACNLPAESFPVDAYEFVSFSQLSSRAGNHRFLTDVVGRLHSISGISHKITNNGPAVKQTVIIEDESGAKITITLWDEFSAVLDHVALTQADSIEAVILAFGGLLVNKLGDDYILSSFAGTRIAVNPPVPKAYYLASRFAEKHKVVESLPVEFASVADAADADRRTKTLDQLLSLSRTSSSLEEKYRCGGVIVDIESGAPWYYISCKLCLRAVSKRRDNTFWCPKDWQLEEEQTRVNYKLQLTLRDDFCEARFILMGGCAHSLVNVSAAHLAQRFPHRPGQLPPQLHQLRGQYVKFDCKLPFPGPTGFSSGEFRVTQVVPLDDPTVVGDFLKFSSPSPLRGSVTAVPTLTMGAASVAGGSSGSSRVAKGKEKVSGPLLTEVSAAPFSITEGPYEADSPIAEDLHIPSHASLESKGIVVGPRSLGGSHPSGISVQAGSSPAVAHVPVPSMAQSSTPPGRSAFPPIAKRTTGIDESASLEDVSRGPLIPAAKILKPSPESSPGKTSGLASGSSPASLLASPLAKIKVEKLGDAETPPLPHGGGSQAGAEMEEDSPVDIQKNPAAKRPLFKSDASQEKKDSVSNSGTIFKTKEIALPDFETVGL</sequence>
<feature type="compositionally biased region" description="Low complexity" evidence="1">
    <location>
        <begin position="578"/>
        <end position="587"/>
    </location>
</feature>
<organism evidence="2 3">
    <name type="scientific">Linum trigynum</name>
    <dbReference type="NCBI Taxonomy" id="586398"/>
    <lineage>
        <taxon>Eukaryota</taxon>
        <taxon>Viridiplantae</taxon>
        <taxon>Streptophyta</taxon>
        <taxon>Embryophyta</taxon>
        <taxon>Tracheophyta</taxon>
        <taxon>Spermatophyta</taxon>
        <taxon>Magnoliopsida</taxon>
        <taxon>eudicotyledons</taxon>
        <taxon>Gunneridae</taxon>
        <taxon>Pentapetalae</taxon>
        <taxon>rosids</taxon>
        <taxon>fabids</taxon>
        <taxon>Malpighiales</taxon>
        <taxon>Linaceae</taxon>
        <taxon>Linum</taxon>
    </lineage>
</organism>
<proteinExistence type="predicted"/>
<keyword evidence="3" id="KW-1185">Reference proteome</keyword>
<dbReference type="PANTHER" id="PTHR47165:SF4">
    <property type="entry name" value="OS03G0429900 PROTEIN"/>
    <property type="match status" value="1"/>
</dbReference>
<dbReference type="EMBL" id="OZ034822">
    <property type="protein sequence ID" value="CAL1413053.1"/>
    <property type="molecule type" value="Genomic_DNA"/>
</dbReference>
<dbReference type="SUPFAM" id="SSF50249">
    <property type="entry name" value="Nucleic acid-binding proteins"/>
    <property type="match status" value="2"/>
</dbReference>
<evidence type="ECO:0008006" key="4">
    <source>
        <dbReference type="Google" id="ProtNLM"/>
    </source>
</evidence>
<dbReference type="Gene3D" id="2.40.50.140">
    <property type="entry name" value="Nucleic acid-binding proteins"/>
    <property type="match status" value="2"/>
</dbReference>
<accession>A0AAV2GTC9</accession>
<feature type="region of interest" description="Disordered" evidence="1">
    <location>
        <begin position="520"/>
        <end position="587"/>
    </location>
</feature>
<dbReference type="AlphaFoldDB" id="A0AAV2GTC9"/>
<evidence type="ECO:0000256" key="1">
    <source>
        <dbReference type="SAM" id="MobiDB-lite"/>
    </source>
</evidence>
<evidence type="ECO:0000313" key="2">
    <source>
        <dbReference type="EMBL" id="CAL1413053.1"/>
    </source>
</evidence>